<comment type="caution">
    <text evidence="1">The sequence shown here is derived from an EMBL/GenBank/DDBJ whole genome shotgun (WGS) entry which is preliminary data.</text>
</comment>
<proteinExistence type="predicted"/>
<dbReference type="EMBL" id="QICL01000004">
    <property type="protein sequence ID" value="PXV66898.1"/>
    <property type="molecule type" value="Genomic_DNA"/>
</dbReference>
<name>A0A2V3PTR7_9BACT</name>
<dbReference type="Proteomes" id="UP000247973">
    <property type="component" value="Unassembled WGS sequence"/>
</dbReference>
<dbReference type="AlphaFoldDB" id="A0A2V3PTR7"/>
<protein>
    <submittedName>
        <fullName evidence="1">Uncharacterized protein</fullName>
    </submittedName>
</protein>
<dbReference type="RefSeq" id="WP_110309853.1">
    <property type="nucleotide sequence ID" value="NZ_QICL01000004.1"/>
</dbReference>
<reference evidence="1 2" key="1">
    <citation type="submission" date="2018-03" db="EMBL/GenBank/DDBJ databases">
        <title>Genomic Encyclopedia of Archaeal and Bacterial Type Strains, Phase II (KMG-II): from individual species to whole genera.</title>
        <authorList>
            <person name="Goeker M."/>
        </authorList>
    </citation>
    <scope>NUCLEOTIDE SEQUENCE [LARGE SCALE GENOMIC DNA]</scope>
    <source>
        <strain evidence="1 2">DSM 100214</strain>
    </source>
</reference>
<keyword evidence="2" id="KW-1185">Reference proteome</keyword>
<accession>A0A2V3PTR7</accession>
<evidence type="ECO:0000313" key="1">
    <source>
        <dbReference type="EMBL" id="PXV66898.1"/>
    </source>
</evidence>
<gene>
    <name evidence="1" type="ORF">CLV62_104159</name>
</gene>
<evidence type="ECO:0000313" key="2">
    <source>
        <dbReference type="Proteomes" id="UP000247973"/>
    </source>
</evidence>
<organism evidence="1 2">
    <name type="scientific">Dysgonomonas alginatilytica</name>
    <dbReference type="NCBI Taxonomy" id="1605892"/>
    <lineage>
        <taxon>Bacteria</taxon>
        <taxon>Pseudomonadati</taxon>
        <taxon>Bacteroidota</taxon>
        <taxon>Bacteroidia</taxon>
        <taxon>Bacteroidales</taxon>
        <taxon>Dysgonomonadaceae</taxon>
        <taxon>Dysgonomonas</taxon>
    </lineage>
</organism>
<sequence length="109" mass="12784">MKDNRQQKQSTPSSEEISIPKYIEMKFNDKQSITIGKNEEGKFLLHVGDSKMTELYNTLLISEEHFLCLIASTIIYFEHYEINMMEKIREIIGTESITYKYPLTAPEKE</sequence>